<protein>
    <submittedName>
        <fullName evidence="2">Uncharacterized protein</fullName>
    </submittedName>
</protein>
<evidence type="ECO:0000313" key="3">
    <source>
        <dbReference type="Proteomes" id="UP000700815"/>
    </source>
</evidence>
<name>A0ABS6WH46_9BIFI</name>
<dbReference type="EMBL" id="JAHBBH010000039">
    <property type="protein sequence ID" value="MBW3093376.1"/>
    <property type="molecule type" value="Genomic_DNA"/>
</dbReference>
<accession>A0ABS6WH46</accession>
<evidence type="ECO:0000313" key="2">
    <source>
        <dbReference type="EMBL" id="MBW3093376.1"/>
    </source>
</evidence>
<dbReference type="Proteomes" id="UP000700815">
    <property type="component" value="Unassembled WGS sequence"/>
</dbReference>
<proteinExistence type="predicted"/>
<feature type="region of interest" description="Disordered" evidence="1">
    <location>
        <begin position="188"/>
        <end position="228"/>
    </location>
</feature>
<dbReference type="RefSeq" id="WP_219059352.1">
    <property type="nucleotide sequence ID" value="NZ_JAHBBH010000039.1"/>
</dbReference>
<keyword evidence="3" id="KW-1185">Reference proteome</keyword>
<comment type="caution">
    <text evidence="2">The sequence shown here is derived from an EMBL/GenBank/DDBJ whole genome shotgun (WGS) entry which is preliminary data.</text>
</comment>
<sequence>MTREDSMALAIGEALLDLVVSSAPELARVDDMDGDGIRALAEVVEPATPGIEPVYGTLVFDYLLREQLVLERDLTERRNAADMPIHDGLVFVTDDHMHVHCFVGAIVHQENGGQLAIEFHPPFVGELIRGNAQRPLADRIRVGTYLVRLAGKVIGLFGDPLRVTGDPVGFFRQTVRFLRDLVRTARLEQGDSTSEPAQSADGAAKGTDNVPQARTTHPINLPHKEHQQ</sequence>
<organism evidence="2 3">
    <name type="scientific">Bifidobacterium miconis</name>
    <dbReference type="NCBI Taxonomy" id="2834435"/>
    <lineage>
        <taxon>Bacteria</taxon>
        <taxon>Bacillati</taxon>
        <taxon>Actinomycetota</taxon>
        <taxon>Actinomycetes</taxon>
        <taxon>Bifidobacteriales</taxon>
        <taxon>Bifidobacteriaceae</taxon>
        <taxon>Bifidobacterium</taxon>
    </lineage>
</organism>
<evidence type="ECO:0000256" key="1">
    <source>
        <dbReference type="SAM" id="MobiDB-lite"/>
    </source>
</evidence>
<reference evidence="2 3" key="1">
    <citation type="submission" date="2021-05" db="EMBL/GenBank/DDBJ databases">
        <title>Phylogenetic classification of ten novel species belonging to the genus Bifidobacterium comprising B. colchicus sp. nov., B. abeli sp. nov., B. bicoloris sp. nov., B. guerezis sp. nov., B. rosaliae sp. nov., B. santillanensis sp. nov., B. argentati sp. nov., B. amazzoni sp. nov., B. pluviali sp. nov., and B. pinnaculum sp. nov.</title>
        <authorList>
            <person name="Lugli G.A."/>
            <person name="Ruiz Garcia L."/>
            <person name="Margolles A."/>
            <person name="Ventura M."/>
        </authorList>
    </citation>
    <scope>NUCLEOTIDE SEQUENCE [LARGE SCALE GENOMIC DNA]</scope>
    <source>
        <strain evidence="2 3">82T10</strain>
    </source>
</reference>
<feature type="compositionally biased region" description="Polar residues" evidence="1">
    <location>
        <begin position="209"/>
        <end position="218"/>
    </location>
</feature>
<gene>
    <name evidence="2" type="ORF">KIH79_10685</name>
</gene>